<dbReference type="Pfam" id="PF01987">
    <property type="entry name" value="AIM24"/>
    <property type="match status" value="1"/>
</dbReference>
<dbReference type="PANTHER" id="PTHR43657">
    <property type="entry name" value="TRYPTOPHAN RNA-BINDING ATTENUATOR PROTEIN-LIKE PROTEIN"/>
    <property type="match status" value="1"/>
</dbReference>
<protein>
    <submittedName>
        <fullName evidence="1">AIM24 family protein</fullName>
    </submittedName>
</protein>
<sequence length="223" mass="22957">MQVRARHTPASGVARLVLAPAEQVQVELGTLVATSFGVGVEAKGNGTALLGLGRESKDGVLVCTAPADGGWVDLAAPMAGDLHVLDLNGSQGWCLAKSSWLALSGTVTMDQQVPPVRALLGGENGFLTYVYGTGVVVLACCGALDVVTLAAGEFVTVDSGHVLGFADSMQCRLRSLSPDAPQSVRTGEGLVFDFAGPGVVLTQTRSPRQLVNWLQANGLSARS</sequence>
<dbReference type="InterPro" id="IPR016031">
    <property type="entry name" value="Trp_RNA-bd_attenuator-like_dom"/>
</dbReference>
<dbReference type="SUPFAM" id="SSF51219">
    <property type="entry name" value="TRAP-like"/>
    <property type="match status" value="1"/>
</dbReference>
<name>A0A5B2XHQ8_9PSEU</name>
<evidence type="ECO:0000313" key="1">
    <source>
        <dbReference type="EMBL" id="KAA2262431.1"/>
    </source>
</evidence>
<dbReference type="RefSeq" id="WP_149850013.1">
    <property type="nucleotide sequence ID" value="NZ_VUOB01000022.1"/>
</dbReference>
<dbReference type="Proteomes" id="UP000323454">
    <property type="component" value="Unassembled WGS sequence"/>
</dbReference>
<keyword evidence="2" id="KW-1185">Reference proteome</keyword>
<dbReference type="AlphaFoldDB" id="A0A5B2XHQ8"/>
<dbReference type="EMBL" id="VUOB01000022">
    <property type="protein sequence ID" value="KAA2262431.1"/>
    <property type="molecule type" value="Genomic_DNA"/>
</dbReference>
<evidence type="ECO:0000313" key="2">
    <source>
        <dbReference type="Proteomes" id="UP000323454"/>
    </source>
</evidence>
<proteinExistence type="predicted"/>
<accession>A0A5B2XHQ8</accession>
<comment type="caution">
    <text evidence="1">The sequence shown here is derived from an EMBL/GenBank/DDBJ whole genome shotgun (WGS) entry which is preliminary data.</text>
</comment>
<organism evidence="1 2">
    <name type="scientific">Solihabitans fulvus</name>
    <dbReference type="NCBI Taxonomy" id="1892852"/>
    <lineage>
        <taxon>Bacteria</taxon>
        <taxon>Bacillati</taxon>
        <taxon>Actinomycetota</taxon>
        <taxon>Actinomycetes</taxon>
        <taxon>Pseudonocardiales</taxon>
        <taxon>Pseudonocardiaceae</taxon>
        <taxon>Solihabitans</taxon>
    </lineage>
</organism>
<dbReference type="OrthoDB" id="9779518at2"/>
<gene>
    <name evidence="1" type="ORF">F0L68_14320</name>
</gene>
<reference evidence="1 2" key="2">
    <citation type="submission" date="2019-09" db="EMBL/GenBank/DDBJ databases">
        <authorList>
            <person name="Jin C."/>
        </authorList>
    </citation>
    <scope>NUCLEOTIDE SEQUENCE [LARGE SCALE GENOMIC DNA]</scope>
    <source>
        <strain evidence="1 2">AN110305</strain>
    </source>
</reference>
<dbReference type="Gene3D" id="3.60.160.10">
    <property type="entry name" value="Mitochondrial biogenesis AIM24"/>
    <property type="match status" value="1"/>
</dbReference>
<dbReference type="InterPro" id="IPR036983">
    <property type="entry name" value="AIM24_sf"/>
</dbReference>
<reference evidence="1 2" key="1">
    <citation type="submission" date="2019-09" db="EMBL/GenBank/DDBJ databases">
        <title>Goodfellowia gen. nov., a new genus of the Pseudonocardineae related to Actinoalloteichus, containing Goodfellowia coeruleoviolacea gen. nov., comb. nov. gen. nov., comb. nov.</title>
        <authorList>
            <person name="Labeda D."/>
        </authorList>
    </citation>
    <scope>NUCLEOTIDE SEQUENCE [LARGE SCALE GENOMIC DNA]</scope>
    <source>
        <strain evidence="1 2">AN110305</strain>
    </source>
</reference>
<dbReference type="PANTHER" id="PTHR43657:SF1">
    <property type="entry name" value="ALTERED INHERITANCE OF MITOCHONDRIA PROTEIN 24, MITOCHONDRIAL"/>
    <property type="match status" value="1"/>
</dbReference>
<dbReference type="InterPro" id="IPR002838">
    <property type="entry name" value="AIM24"/>
</dbReference>